<dbReference type="GO" id="GO:0003677">
    <property type="term" value="F:DNA binding"/>
    <property type="evidence" value="ECO:0007669"/>
    <property type="project" value="UniProtKB-KW"/>
</dbReference>
<dbReference type="Pfam" id="PF01381">
    <property type="entry name" value="HTH_3"/>
    <property type="match status" value="1"/>
</dbReference>
<reference evidence="2" key="1">
    <citation type="submission" date="2023-07" db="EMBL/GenBank/DDBJ databases">
        <title>Sorghum-associated microbial communities from plants grown in Nebraska, USA.</title>
        <authorList>
            <person name="Schachtman D."/>
        </authorList>
    </citation>
    <scope>NUCLEOTIDE SEQUENCE</scope>
    <source>
        <strain evidence="2">BE80</strain>
    </source>
</reference>
<sequence length="362" mass="42957">MTIGTDEQQELTTLVREYIYEQDKVEKLVDYLYRHEIVGLEVFAYLGFDKIDKLMFQPVSRDTFIRRAPFYFHKPSRELGDIAELSQYIYYSLEFNKPDYNNQLENFYCVLERLYYDFGIDIVTILNYTVKQRGRVGEIQPIYNWLHYLELAQKLGIEEKTPTRFIVEYNIVREMVGLEPIIYEIQEMYVGDFIERYGNRLRMDGIFPCDHNNQPILKWIGVRIKNAKRIWVDVNDKLKGSLYVEITPRTKVWGLNVYGADEDASDIWYDLYTGPLLMEFDYTVIKDRRVTIGMTQKQLAEAVGASDRTLQKWERGETTPDGHFLLRLMNVLDIKELSEITKIHDVDEEYNHVTVNDYQSLK</sequence>
<dbReference type="InterPro" id="IPR010982">
    <property type="entry name" value="Lambda_DNA-bd_dom_sf"/>
</dbReference>
<feature type="domain" description="HTH cro/C1-type" evidence="1">
    <location>
        <begin position="285"/>
        <end position="340"/>
    </location>
</feature>
<dbReference type="RefSeq" id="WP_310141855.1">
    <property type="nucleotide sequence ID" value="NZ_JAVDTR010000009.1"/>
</dbReference>
<evidence type="ECO:0000313" key="3">
    <source>
        <dbReference type="Proteomes" id="UP001254832"/>
    </source>
</evidence>
<dbReference type="EMBL" id="JAVDTR010000009">
    <property type="protein sequence ID" value="MDR6725037.1"/>
    <property type="molecule type" value="Genomic_DNA"/>
</dbReference>
<comment type="caution">
    <text evidence="2">The sequence shown here is derived from an EMBL/GenBank/DDBJ whole genome shotgun (WGS) entry which is preliminary data.</text>
</comment>
<dbReference type="Proteomes" id="UP001254832">
    <property type="component" value="Unassembled WGS sequence"/>
</dbReference>
<organism evidence="2 3">
    <name type="scientific">Paenibacillus amylolyticus</name>
    <dbReference type="NCBI Taxonomy" id="1451"/>
    <lineage>
        <taxon>Bacteria</taxon>
        <taxon>Bacillati</taxon>
        <taxon>Bacillota</taxon>
        <taxon>Bacilli</taxon>
        <taxon>Bacillales</taxon>
        <taxon>Paenibacillaceae</taxon>
        <taxon>Paenibacillus</taxon>
    </lineage>
</organism>
<gene>
    <name evidence="2" type="ORF">J2W91_003523</name>
</gene>
<evidence type="ECO:0000313" key="2">
    <source>
        <dbReference type="EMBL" id="MDR6725037.1"/>
    </source>
</evidence>
<protein>
    <submittedName>
        <fullName evidence="2">DNA-binding XRE family transcriptional regulator</fullName>
    </submittedName>
</protein>
<dbReference type="PROSITE" id="PS50943">
    <property type="entry name" value="HTH_CROC1"/>
    <property type="match status" value="1"/>
</dbReference>
<dbReference type="CDD" id="cd00093">
    <property type="entry name" value="HTH_XRE"/>
    <property type="match status" value="1"/>
</dbReference>
<proteinExistence type="predicted"/>
<keyword evidence="2" id="KW-0238">DNA-binding</keyword>
<dbReference type="InterPro" id="IPR001387">
    <property type="entry name" value="Cro/C1-type_HTH"/>
</dbReference>
<evidence type="ECO:0000259" key="1">
    <source>
        <dbReference type="PROSITE" id="PS50943"/>
    </source>
</evidence>
<dbReference type="AlphaFoldDB" id="A0AAP5H371"/>
<name>A0AAP5H371_PAEAM</name>
<dbReference type="SUPFAM" id="SSF47413">
    <property type="entry name" value="lambda repressor-like DNA-binding domains"/>
    <property type="match status" value="1"/>
</dbReference>
<dbReference type="Gene3D" id="1.10.260.40">
    <property type="entry name" value="lambda repressor-like DNA-binding domains"/>
    <property type="match status" value="1"/>
</dbReference>
<accession>A0AAP5H371</accession>
<dbReference type="SMART" id="SM00530">
    <property type="entry name" value="HTH_XRE"/>
    <property type="match status" value="1"/>
</dbReference>